<dbReference type="Gene3D" id="3.60.21.10">
    <property type="match status" value="1"/>
</dbReference>
<evidence type="ECO:0000313" key="3">
    <source>
        <dbReference type="EMBL" id="GLC26782.1"/>
    </source>
</evidence>
<dbReference type="PANTHER" id="PTHR11668:SF496">
    <property type="entry name" value="SERINE_THREONINE-PROTEIN PHOSPHATASE"/>
    <property type="match status" value="1"/>
</dbReference>
<feature type="region of interest" description="Disordered" evidence="1">
    <location>
        <begin position="1"/>
        <end position="59"/>
    </location>
</feature>
<dbReference type="InterPro" id="IPR029052">
    <property type="entry name" value="Metallo-depent_PP-like"/>
</dbReference>
<organism evidence="3 4">
    <name type="scientific">Roseisolibacter agri</name>
    <dbReference type="NCBI Taxonomy" id="2014610"/>
    <lineage>
        <taxon>Bacteria</taxon>
        <taxon>Pseudomonadati</taxon>
        <taxon>Gemmatimonadota</taxon>
        <taxon>Gemmatimonadia</taxon>
        <taxon>Gemmatimonadales</taxon>
        <taxon>Gemmatimonadaceae</taxon>
        <taxon>Roseisolibacter</taxon>
    </lineage>
</organism>
<proteinExistence type="predicted"/>
<gene>
    <name evidence="3" type="ORF">rosag_32950</name>
</gene>
<evidence type="ECO:0000259" key="2">
    <source>
        <dbReference type="Pfam" id="PF00149"/>
    </source>
</evidence>
<dbReference type="GO" id="GO:0016787">
    <property type="term" value="F:hydrolase activity"/>
    <property type="evidence" value="ECO:0007669"/>
    <property type="project" value="InterPro"/>
</dbReference>
<sequence length="419" mass="45134">MRSEPPGDAPEQPRDSTPRAFTSDVTPPERVLGHVMPPVAAPADAPVPDPAPPPPPSTIAIPPVVDVESLDWAAIRQAVDADAILARGDAIVATMTALLDRPDGPGFLFDADRATPEDRAIRVTEPGDAPLWFVGDLHGDLLALEAALALVRADDPAARLVFLGDLFDDGGFGLALLLRVFELAAEHPERVCVIAGNHDEALRWTGERLASGVSPSDFADGLAGESPDALGPRAGRLAVRFFERAPRALFFPDGLLAAHGGFPLVDLHAELEASGDFNDPRALADFVWTRAHPKARRKLPNRASRGSQFGREDFADFCALAGRLGRPVTHMVRGHDHVDDRWAVYYASDHPVLTTVALARRLPREVFGPYARIPTIARWVPGALPQVHRLHVPEALVRELYPEEIEADGAPDAPTEPDA</sequence>
<reference evidence="3" key="1">
    <citation type="submission" date="2022-08" db="EMBL/GenBank/DDBJ databases">
        <title>Draft genome sequencing of Roseisolibacter agri AW1220.</title>
        <authorList>
            <person name="Tobiishi Y."/>
            <person name="Tonouchi A."/>
        </authorList>
    </citation>
    <scope>NUCLEOTIDE SEQUENCE</scope>
    <source>
        <strain evidence="3">AW1220</strain>
    </source>
</reference>
<evidence type="ECO:0000256" key="1">
    <source>
        <dbReference type="SAM" id="MobiDB-lite"/>
    </source>
</evidence>
<name>A0AA37Q8Q9_9BACT</name>
<dbReference type="EMBL" id="BRXS01000005">
    <property type="protein sequence ID" value="GLC26782.1"/>
    <property type="molecule type" value="Genomic_DNA"/>
</dbReference>
<dbReference type="AlphaFoldDB" id="A0AA37Q8Q9"/>
<dbReference type="InterPro" id="IPR004843">
    <property type="entry name" value="Calcineurin-like_PHP"/>
</dbReference>
<dbReference type="SUPFAM" id="SSF56300">
    <property type="entry name" value="Metallo-dependent phosphatases"/>
    <property type="match status" value="1"/>
</dbReference>
<feature type="compositionally biased region" description="Pro residues" evidence="1">
    <location>
        <begin position="45"/>
        <end position="57"/>
    </location>
</feature>
<dbReference type="InterPro" id="IPR050341">
    <property type="entry name" value="PP1_catalytic_subunit"/>
</dbReference>
<comment type="caution">
    <text evidence="3">The sequence shown here is derived from an EMBL/GenBank/DDBJ whole genome shotgun (WGS) entry which is preliminary data.</text>
</comment>
<dbReference type="RefSeq" id="WP_284351236.1">
    <property type="nucleotide sequence ID" value="NZ_BRXS01000005.1"/>
</dbReference>
<accession>A0AA37Q8Q9</accession>
<dbReference type="Proteomes" id="UP001161325">
    <property type="component" value="Unassembled WGS sequence"/>
</dbReference>
<keyword evidence="4" id="KW-1185">Reference proteome</keyword>
<evidence type="ECO:0000313" key="4">
    <source>
        <dbReference type="Proteomes" id="UP001161325"/>
    </source>
</evidence>
<dbReference type="Pfam" id="PF00149">
    <property type="entry name" value="Metallophos"/>
    <property type="match status" value="1"/>
</dbReference>
<protein>
    <recommendedName>
        <fullName evidence="2">Calcineurin-like phosphoesterase domain-containing protein</fullName>
    </recommendedName>
</protein>
<dbReference type="PANTHER" id="PTHR11668">
    <property type="entry name" value="SERINE/THREONINE PROTEIN PHOSPHATASE"/>
    <property type="match status" value="1"/>
</dbReference>
<feature type="compositionally biased region" description="Basic and acidic residues" evidence="1">
    <location>
        <begin position="1"/>
        <end position="17"/>
    </location>
</feature>
<feature type="domain" description="Calcineurin-like phosphoesterase" evidence="2">
    <location>
        <begin position="130"/>
        <end position="338"/>
    </location>
</feature>